<dbReference type="AlphaFoldDB" id="R7T6E8"/>
<dbReference type="EMBL" id="AMQN01015080">
    <property type="status" value="NOT_ANNOTATED_CDS"/>
    <property type="molecule type" value="Genomic_DNA"/>
</dbReference>
<evidence type="ECO:0000256" key="1">
    <source>
        <dbReference type="SAM" id="MobiDB-lite"/>
    </source>
</evidence>
<gene>
    <name evidence="2" type="ORF">CAPTEDRAFT_220458</name>
</gene>
<proteinExistence type="predicted"/>
<evidence type="ECO:0000313" key="2">
    <source>
        <dbReference type="EMBL" id="ELT89040.1"/>
    </source>
</evidence>
<keyword evidence="4" id="KW-1185">Reference proteome</keyword>
<sequence length="158" mass="18287">MDCNRCQYMYGIVCMNNIYGILARTYNIPCNLDPYMTDDEIAMSNWNLLWLQQRAAPQTTNQDGGPHWHVQTPASSTPLSPTMTRKLESIRRDTASSRAKIDVPWKKRLHVAQETTFKDEDRYSWHKMALFADCHRCVWTPGGAVRESTKIGFSKRDK</sequence>
<feature type="region of interest" description="Disordered" evidence="1">
    <location>
        <begin position="60"/>
        <end position="81"/>
    </location>
</feature>
<name>R7T6E8_CAPTE</name>
<feature type="compositionally biased region" description="Polar residues" evidence="1">
    <location>
        <begin position="72"/>
        <end position="81"/>
    </location>
</feature>
<dbReference type="Proteomes" id="UP000014760">
    <property type="component" value="Unassembled WGS sequence"/>
</dbReference>
<dbReference type="EMBL" id="KB311569">
    <property type="protein sequence ID" value="ELT89040.1"/>
    <property type="molecule type" value="Genomic_DNA"/>
</dbReference>
<reference evidence="3" key="3">
    <citation type="submission" date="2015-06" db="UniProtKB">
        <authorList>
            <consortium name="EnsemblMetazoa"/>
        </authorList>
    </citation>
    <scope>IDENTIFICATION</scope>
</reference>
<reference evidence="4" key="1">
    <citation type="submission" date="2012-12" db="EMBL/GenBank/DDBJ databases">
        <authorList>
            <person name="Hellsten U."/>
            <person name="Grimwood J."/>
            <person name="Chapman J.A."/>
            <person name="Shapiro H."/>
            <person name="Aerts A."/>
            <person name="Otillar R.P."/>
            <person name="Terry A.Y."/>
            <person name="Boore J.L."/>
            <person name="Simakov O."/>
            <person name="Marletaz F."/>
            <person name="Cho S.-J."/>
            <person name="Edsinger-Gonzales E."/>
            <person name="Havlak P."/>
            <person name="Kuo D.-H."/>
            <person name="Larsson T."/>
            <person name="Lv J."/>
            <person name="Arendt D."/>
            <person name="Savage R."/>
            <person name="Osoegawa K."/>
            <person name="de Jong P."/>
            <person name="Lindberg D.R."/>
            <person name="Seaver E.C."/>
            <person name="Weisblat D.A."/>
            <person name="Putnam N.H."/>
            <person name="Grigoriev I.V."/>
            <person name="Rokhsar D.S."/>
        </authorList>
    </citation>
    <scope>NUCLEOTIDE SEQUENCE</scope>
    <source>
        <strain evidence="4">I ESC-2004</strain>
    </source>
</reference>
<dbReference type="EnsemblMetazoa" id="CapteT220458">
    <property type="protein sequence ID" value="CapteP220458"/>
    <property type="gene ID" value="CapteG220458"/>
</dbReference>
<protein>
    <submittedName>
        <fullName evidence="2 3">Uncharacterized protein</fullName>
    </submittedName>
</protein>
<reference evidence="2 4" key="2">
    <citation type="journal article" date="2013" name="Nature">
        <title>Insights into bilaterian evolution from three spiralian genomes.</title>
        <authorList>
            <person name="Simakov O."/>
            <person name="Marletaz F."/>
            <person name="Cho S.J."/>
            <person name="Edsinger-Gonzales E."/>
            <person name="Havlak P."/>
            <person name="Hellsten U."/>
            <person name="Kuo D.H."/>
            <person name="Larsson T."/>
            <person name="Lv J."/>
            <person name="Arendt D."/>
            <person name="Savage R."/>
            <person name="Osoegawa K."/>
            <person name="de Jong P."/>
            <person name="Grimwood J."/>
            <person name="Chapman J.A."/>
            <person name="Shapiro H."/>
            <person name="Aerts A."/>
            <person name="Otillar R.P."/>
            <person name="Terry A.Y."/>
            <person name="Boore J.L."/>
            <person name="Grigoriev I.V."/>
            <person name="Lindberg D.R."/>
            <person name="Seaver E.C."/>
            <person name="Weisblat D.A."/>
            <person name="Putnam N.H."/>
            <person name="Rokhsar D.S."/>
        </authorList>
    </citation>
    <scope>NUCLEOTIDE SEQUENCE</scope>
    <source>
        <strain evidence="2 4">I ESC-2004</strain>
    </source>
</reference>
<accession>R7T6E8</accession>
<evidence type="ECO:0000313" key="4">
    <source>
        <dbReference type="Proteomes" id="UP000014760"/>
    </source>
</evidence>
<evidence type="ECO:0000313" key="3">
    <source>
        <dbReference type="EnsemblMetazoa" id="CapteP220458"/>
    </source>
</evidence>
<dbReference type="HOGENOM" id="CLU_1671026_0_0_1"/>
<dbReference type="OrthoDB" id="6130501at2759"/>
<organism evidence="2">
    <name type="scientific">Capitella teleta</name>
    <name type="common">Polychaete worm</name>
    <dbReference type="NCBI Taxonomy" id="283909"/>
    <lineage>
        <taxon>Eukaryota</taxon>
        <taxon>Metazoa</taxon>
        <taxon>Spiralia</taxon>
        <taxon>Lophotrochozoa</taxon>
        <taxon>Annelida</taxon>
        <taxon>Polychaeta</taxon>
        <taxon>Sedentaria</taxon>
        <taxon>Scolecida</taxon>
        <taxon>Capitellidae</taxon>
        <taxon>Capitella</taxon>
    </lineage>
</organism>